<dbReference type="Proteomes" id="UP001186944">
    <property type="component" value="Unassembled WGS sequence"/>
</dbReference>
<evidence type="ECO:0000313" key="3">
    <source>
        <dbReference type="Proteomes" id="UP001186944"/>
    </source>
</evidence>
<gene>
    <name evidence="2" type="ORF">FSP39_014892</name>
</gene>
<name>A0AA88YD88_PINIB</name>
<keyword evidence="3" id="KW-1185">Reference proteome</keyword>
<evidence type="ECO:0000313" key="2">
    <source>
        <dbReference type="EMBL" id="KAK3102910.1"/>
    </source>
</evidence>
<dbReference type="Gene3D" id="3.40.50.620">
    <property type="entry name" value="HUPs"/>
    <property type="match status" value="1"/>
</dbReference>
<dbReference type="PANTHER" id="PTHR46989">
    <property type="entry name" value="USP DOMAIN-CONTAINING PROTEIN"/>
    <property type="match status" value="1"/>
</dbReference>
<protein>
    <recommendedName>
        <fullName evidence="1">UspA domain-containing protein</fullName>
    </recommendedName>
</protein>
<dbReference type="SUPFAM" id="SSF52402">
    <property type="entry name" value="Adenine nucleotide alpha hydrolases-like"/>
    <property type="match status" value="1"/>
</dbReference>
<accession>A0AA88YD88</accession>
<dbReference type="PANTHER" id="PTHR46989:SF3">
    <property type="entry name" value="USPA DOMAIN-CONTAINING PROTEIN"/>
    <property type="match status" value="1"/>
</dbReference>
<dbReference type="EMBL" id="VSWD01000005">
    <property type="protein sequence ID" value="KAK3102910.1"/>
    <property type="molecule type" value="Genomic_DNA"/>
</dbReference>
<comment type="caution">
    <text evidence="2">The sequence shown here is derived from an EMBL/GenBank/DDBJ whole genome shotgun (WGS) entry which is preliminary data.</text>
</comment>
<dbReference type="InterPro" id="IPR006015">
    <property type="entry name" value="Universal_stress_UspA"/>
</dbReference>
<dbReference type="PRINTS" id="PR01438">
    <property type="entry name" value="UNVRSLSTRESS"/>
</dbReference>
<organism evidence="2 3">
    <name type="scientific">Pinctada imbricata</name>
    <name type="common">Atlantic pearl-oyster</name>
    <name type="synonym">Pinctada martensii</name>
    <dbReference type="NCBI Taxonomy" id="66713"/>
    <lineage>
        <taxon>Eukaryota</taxon>
        <taxon>Metazoa</taxon>
        <taxon>Spiralia</taxon>
        <taxon>Lophotrochozoa</taxon>
        <taxon>Mollusca</taxon>
        <taxon>Bivalvia</taxon>
        <taxon>Autobranchia</taxon>
        <taxon>Pteriomorphia</taxon>
        <taxon>Pterioida</taxon>
        <taxon>Pterioidea</taxon>
        <taxon>Pteriidae</taxon>
        <taxon>Pinctada</taxon>
    </lineage>
</organism>
<dbReference type="CDD" id="cd23659">
    <property type="entry name" value="USP_At3g01520-like"/>
    <property type="match status" value="1"/>
</dbReference>
<proteinExistence type="predicted"/>
<dbReference type="Pfam" id="PF00582">
    <property type="entry name" value="Usp"/>
    <property type="match status" value="1"/>
</dbReference>
<dbReference type="InterPro" id="IPR006016">
    <property type="entry name" value="UspA"/>
</dbReference>
<dbReference type="AlphaFoldDB" id="A0AA88YD88"/>
<dbReference type="InterPro" id="IPR014729">
    <property type="entry name" value="Rossmann-like_a/b/a_fold"/>
</dbReference>
<evidence type="ECO:0000259" key="1">
    <source>
        <dbReference type="Pfam" id="PF00582"/>
    </source>
</evidence>
<sequence length="115" mass="12713">MKLNFQAYVDAAGLQLLYEEEKKKIDKTIESLGQKMKDHGLVGKVRSVGGNPGEVICRVATEEKAGLIITGTRGMGTMRRTFLGSVSDYVVHHSHIPVLVTRHRDHHEALGHSSH</sequence>
<reference evidence="2" key="1">
    <citation type="submission" date="2019-08" db="EMBL/GenBank/DDBJ databases">
        <title>The improved chromosome-level genome for the pearl oyster Pinctada fucata martensii using PacBio sequencing and Hi-C.</title>
        <authorList>
            <person name="Zheng Z."/>
        </authorList>
    </citation>
    <scope>NUCLEOTIDE SEQUENCE</scope>
    <source>
        <strain evidence="2">ZZ-2019</strain>
        <tissue evidence="2">Adductor muscle</tissue>
    </source>
</reference>
<feature type="domain" description="UspA" evidence="1">
    <location>
        <begin position="20"/>
        <end position="102"/>
    </location>
</feature>